<dbReference type="SUPFAM" id="SSF48317">
    <property type="entry name" value="Acid phosphatase/Vanadium-dependent haloperoxidase"/>
    <property type="match status" value="1"/>
</dbReference>
<dbReference type="SMART" id="SM00014">
    <property type="entry name" value="acidPPc"/>
    <property type="match status" value="1"/>
</dbReference>
<accession>A0A0A2EI30</accession>
<dbReference type="EMBL" id="JQJD01000059">
    <property type="protein sequence ID" value="KGN78593.1"/>
    <property type="molecule type" value="Genomic_DNA"/>
</dbReference>
<proteinExistence type="predicted"/>
<organism evidence="3 4">
    <name type="scientific">Porphyromonas cangingivalis</name>
    <dbReference type="NCBI Taxonomy" id="36874"/>
    <lineage>
        <taxon>Bacteria</taxon>
        <taxon>Pseudomonadati</taxon>
        <taxon>Bacteroidota</taxon>
        <taxon>Bacteroidia</taxon>
        <taxon>Bacteroidales</taxon>
        <taxon>Porphyromonadaceae</taxon>
        <taxon>Porphyromonas</taxon>
    </lineage>
</organism>
<reference evidence="3 4" key="1">
    <citation type="submission" date="2014-08" db="EMBL/GenBank/DDBJ databases">
        <title>Porphyromonas cangingivalis strain:COT-109_OH1386 Genome sequencing.</title>
        <authorList>
            <person name="Wallis C."/>
            <person name="Deusch O."/>
            <person name="O'Flynn C."/>
            <person name="Davis I."/>
            <person name="Jospin G."/>
            <person name="Darling A.E."/>
            <person name="Coil D.A."/>
            <person name="Alexiev A."/>
            <person name="Horsfall A."/>
            <person name="Kirkwood N."/>
            <person name="Harris S."/>
            <person name="Eisen J.A."/>
        </authorList>
    </citation>
    <scope>NUCLEOTIDE SEQUENCE [LARGE SCALE GENOMIC DNA]</scope>
    <source>
        <strain evidence="4">COT-109 OH1386</strain>
    </source>
</reference>
<dbReference type="InterPro" id="IPR000326">
    <property type="entry name" value="PAP2/HPO"/>
</dbReference>
<dbReference type="PANTHER" id="PTHR14969">
    <property type="entry name" value="SPHINGOSINE-1-PHOSPHATE PHOSPHOHYDROLASE"/>
    <property type="match status" value="1"/>
</dbReference>
<dbReference type="InterPro" id="IPR036938">
    <property type="entry name" value="PAP2/HPO_sf"/>
</dbReference>
<keyword evidence="1" id="KW-0812">Transmembrane</keyword>
<gene>
    <name evidence="3" type="ORF">HQ35_09385</name>
</gene>
<evidence type="ECO:0000259" key="2">
    <source>
        <dbReference type="SMART" id="SM00014"/>
    </source>
</evidence>
<dbReference type="Gene3D" id="1.20.144.10">
    <property type="entry name" value="Phosphatidic acid phosphatase type 2/haloperoxidase"/>
    <property type="match status" value="2"/>
</dbReference>
<feature type="transmembrane region" description="Helical" evidence="1">
    <location>
        <begin position="137"/>
        <end position="155"/>
    </location>
</feature>
<keyword evidence="1" id="KW-1133">Transmembrane helix</keyword>
<name>A0A0A2EI30_PORCN</name>
<protein>
    <submittedName>
        <fullName evidence="3">Phospholipid phosphatase</fullName>
    </submittedName>
</protein>
<feature type="transmembrane region" description="Helical" evidence="1">
    <location>
        <begin position="109"/>
        <end position="130"/>
    </location>
</feature>
<feature type="transmembrane region" description="Helical" evidence="1">
    <location>
        <begin position="57"/>
        <end position="79"/>
    </location>
</feature>
<dbReference type="Proteomes" id="UP000030125">
    <property type="component" value="Unassembled WGS sequence"/>
</dbReference>
<comment type="caution">
    <text evidence="3">The sequence shown here is derived from an EMBL/GenBank/DDBJ whole genome shotgun (WGS) entry which is preliminary data.</text>
</comment>
<keyword evidence="4" id="KW-1185">Reference proteome</keyword>
<evidence type="ECO:0000256" key="1">
    <source>
        <dbReference type="SAM" id="Phobius"/>
    </source>
</evidence>
<dbReference type="OrthoDB" id="9789113at2"/>
<feature type="transmembrane region" description="Helical" evidence="1">
    <location>
        <begin position="27"/>
        <end position="50"/>
    </location>
</feature>
<evidence type="ECO:0000313" key="3">
    <source>
        <dbReference type="EMBL" id="KGN78593.1"/>
    </source>
</evidence>
<feature type="domain" description="Phosphatidic acid phosphatase type 2/haloperoxidase" evidence="2">
    <location>
        <begin position="61"/>
        <end position="176"/>
    </location>
</feature>
<feature type="transmembrane region" description="Helical" evidence="1">
    <location>
        <begin position="161"/>
        <end position="179"/>
    </location>
</feature>
<dbReference type="AlphaFoldDB" id="A0A0A2EI30"/>
<sequence>MLEQWVLIEKDLFLLLNSPHTSYLDSVMYLISDKFAWIPYGIVFFALLFYKQKPKEILWLFIAMGLLIFLGDQISSQIFKPFFQRYRPTHHPETMDLVKTVIGYKGGSYGFISGHSANFFSAATFTALLLRDRLYSIAVYTVVATVAYSRIYLGVHFITDVIPGICVGLLLGWFVYQIYVMGREVFLGIPAERVTTPYIRPQKRISKIAYSMVLFYISLWIFSPFIFKWYFLN</sequence>
<feature type="transmembrane region" description="Helical" evidence="1">
    <location>
        <begin position="208"/>
        <end position="231"/>
    </location>
</feature>
<evidence type="ECO:0000313" key="4">
    <source>
        <dbReference type="Proteomes" id="UP000030125"/>
    </source>
</evidence>
<dbReference type="CDD" id="cd03395">
    <property type="entry name" value="PAP2_like_4"/>
    <property type="match status" value="1"/>
</dbReference>
<dbReference type="PANTHER" id="PTHR14969:SF13">
    <property type="entry name" value="AT30094P"/>
    <property type="match status" value="1"/>
</dbReference>
<keyword evidence="1" id="KW-0472">Membrane</keyword>
<dbReference type="Pfam" id="PF01569">
    <property type="entry name" value="PAP2"/>
    <property type="match status" value="1"/>
</dbReference>